<accession>D7DTH1</accession>
<dbReference type="InterPro" id="IPR006626">
    <property type="entry name" value="PbH1"/>
</dbReference>
<dbReference type="PROSITE" id="PS51257">
    <property type="entry name" value="PROKAR_LIPOPROTEIN"/>
    <property type="match status" value="1"/>
</dbReference>
<dbReference type="NCBIfam" id="TIGR03804">
    <property type="entry name" value="para_beta_helix"/>
    <property type="match status" value="1"/>
</dbReference>
<evidence type="ECO:0000259" key="2">
    <source>
        <dbReference type="Pfam" id="PF05124"/>
    </source>
</evidence>
<reference evidence="3 4" key="1">
    <citation type="submission" date="2010-05" db="EMBL/GenBank/DDBJ databases">
        <title>Complete sequence of Methanococcus voltae A3.</title>
        <authorList>
            <consortium name="US DOE Joint Genome Institute"/>
            <person name="Lucas S."/>
            <person name="Copeland A."/>
            <person name="Lapidus A."/>
            <person name="Cheng J.-F."/>
            <person name="Bruce D."/>
            <person name="Goodwin L."/>
            <person name="Pitluck S."/>
            <person name="Lowry S."/>
            <person name="Clum A."/>
            <person name="Land M."/>
            <person name="Hauser L."/>
            <person name="Kyrpides N."/>
            <person name="Mikhailova N."/>
            <person name="Whitman W.B."/>
            <person name="Woyke T."/>
        </authorList>
    </citation>
    <scope>NUCLEOTIDE SEQUENCE [LARGE SCALE GENOMIC DNA]</scope>
    <source>
        <strain evidence="4">ATCC BAA-1334 / A3</strain>
    </source>
</reference>
<dbReference type="SUPFAM" id="SSF51126">
    <property type="entry name" value="Pectin lyase-like"/>
    <property type="match status" value="2"/>
</dbReference>
<dbReference type="HOGENOM" id="CLU_243361_0_0_2"/>
<dbReference type="eggNOG" id="arCOG02545">
    <property type="taxonomic scope" value="Archaea"/>
</dbReference>
<dbReference type="InterPro" id="IPR007742">
    <property type="entry name" value="NosD_dom"/>
</dbReference>
<dbReference type="InterPro" id="IPR022651">
    <property type="entry name" value="S_layer_C"/>
</dbReference>
<dbReference type="STRING" id="456320.Mvol_0772"/>
<protein>
    <recommendedName>
        <fullName evidence="5">Periplasmic copper-binding protein</fullName>
    </recommendedName>
</protein>
<dbReference type="InterPro" id="IPR011050">
    <property type="entry name" value="Pectin_lyase_fold/virulence"/>
</dbReference>
<dbReference type="InterPro" id="IPR012334">
    <property type="entry name" value="Pectin_lyas_fold"/>
</dbReference>
<keyword evidence="4" id="KW-1185">Reference proteome</keyword>
<dbReference type="Pfam" id="PF05124">
    <property type="entry name" value="S_layer_C"/>
    <property type="match status" value="1"/>
</dbReference>
<dbReference type="EMBL" id="CP002057">
    <property type="protein sequence ID" value="ADI36431.1"/>
    <property type="molecule type" value="Genomic_DNA"/>
</dbReference>
<feature type="domain" description="Periplasmic copper-binding protein NosD beta helix" evidence="1">
    <location>
        <begin position="199"/>
        <end position="351"/>
    </location>
</feature>
<evidence type="ECO:0000313" key="3">
    <source>
        <dbReference type="EMBL" id="ADI36431.1"/>
    </source>
</evidence>
<dbReference type="SMART" id="SM00710">
    <property type="entry name" value="PbH1"/>
    <property type="match status" value="15"/>
</dbReference>
<evidence type="ECO:0000259" key="1">
    <source>
        <dbReference type="Pfam" id="PF05048"/>
    </source>
</evidence>
<evidence type="ECO:0000313" key="4">
    <source>
        <dbReference type="Proteomes" id="UP000007722"/>
    </source>
</evidence>
<dbReference type="Pfam" id="PF05048">
    <property type="entry name" value="NosD"/>
    <property type="match status" value="1"/>
</dbReference>
<feature type="domain" description="S-layer protein outer" evidence="2">
    <location>
        <begin position="1522"/>
        <end position="1600"/>
    </location>
</feature>
<dbReference type="Proteomes" id="UP000007722">
    <property type="component" value="Chromosome"/>
</dbReference>
<organism evidence="3 4">
    <name type="scientific">Methanococcus voltae (strain ATCC BAA-1334 / A3)</name>
    <dbReference type="NCBI Taxonomy" id="456320"/>
    <lineage>
        <taxon>Archaea</taxon>
        <taxon>Methanobacteriati</taxon>
        <taxon>Methanobacteriota</taxon>
        <taxon>Methanomada group</taxon>
        <taxon>Methanococci</taxon>
        <taxon>Methanococcales</taxon>
        <taxon>Methanococcaceae</taxon>
        <taxon>Methanococcus</taxon>
    </lineage>
</organism>
<name>D7DTH1_METV3</name>
<dbReference type="Gene3D" id="2.160.20.10">
    <property type="entry name" value="Single-stranded right-handed beta-helix, Pectin lyase-like"/>
    <property type="match status" value="2"/>
</dbReference>
<dbReference type="InParanoid" id="D7DTH1"/>
<dbReference type="InterPro" id="IPR022441">
    <property type="entry name" value="Para_beta_helix_rpt-2"/>
</dbReference>
<dbReference type="eggNOG" id="arCOG03419">
    <property type="taxonomic scope" value="Archaea"/>
</dbReference>
<evidence type="ECO:0008006" key="5">
    <source>
        <dbReference type="Google" id="ProtNLM"/>
    </source>
</evidence>
<proteinExistence type="predicted"/>
<dbReference type="KEGG" id="mvo:Mvol_0772"/>
<sequence>MRGIMKSTNLLKYALFSIILLSLLGCSYAANEYTIGAVNFTDPGIVGITIEESGIYNLNESVDVNRKNAIYIKTSNVKINGNGHTLTFNSGGVAKDGIRIFNDVIETDNITITDITLSDWDIGINDEGSAYVNISDVNIRNSDNEGLKLIQFENSTVDNCYIQNSGSDAVLVMSSANCTFNNVIVPSCPTTAFDIIDCNDITISNAVITNSPTAISLLTSPGANITTNNISSCSIVGIHADDSDYSTFEDNALVNCEIGFDFYDTYYSDFINNTVRSNSGFASRDVGVRYEISDDWNISESKINGYEYGIRISDSDDYNITENIITNNSVGIYIDEDSDYANIFNNSIYQNILGISLYSPLKTIPSDSLPNDGVYNTDGTGNGGLDHPIIMTANMSSEDILYVCGYVGVNNSSSTFASTLVDIYVVNYTDIDLGDNYSSIKNHGGSIQYLGSNTTNANSVFKAYINISGVNYSNLTNNSYLTATARLYDSGKYDTSEFGLNAPVREKVPLCRNVSLNLTEEVVNRPVWINVSIEPNGYNIVDVNVSLGNNTYKLTTSDAGTTRIYNGTIYTPNTTGVYPVQITTYYNQGVLTPIMYITTCSCDVCGCNINVTGNPVEILNVSSPQNFIVNNPDEYLVINLTTRNNWTNAEVNNVSIGVLGDEYWFTELSTDHWGVNISVPHSKGNYSYTITARDNVSNFNTYDGWLYVNDTYYIYNSSIPYHITRSGNYYIMEDIVQTQDDGILISADNVNIYGQGYSYDYYNSSYNISIDGHYPFAISSADNLMISNLSLENWVYAIVGGNIINSKFENINISNSYGGMLFSEIQNSEIKNNKINNISSSGIIITNKNSKNIIISNNTIYNFEYTPYVYSNGDATKLFAIEYNTGYLNSSKANSDMNYPIFTNVSYNETNNSLYVKGYIGRSAPNATEFGNSKIELFLVNNTTAGDKSNAIHPGSWELIGVFNTTAAEFEQTIDVSSLNIDNNSYIVASAYLKNVGTSEYSLGYPVSYMDDGSISIDYIYTVPGQTNGTGVAIDTYVAIVGTGIPTQINVSIIGQGIGNNTTTIDLAYLNDTWDVYKVALPSSPTVEGMYDLNVSTKTASNPSVYRLSSDFGKYFVVDNTAPNITVSFDPTYAKANGTTNITVVVNDTSPIDKLNVTINGNYSNVYNLTPKNSTTWYALLNLGDTPGNQTIMVNISDVLGHKKSMNYTSLYIDMESPIISNIYITPEEVALNQNTTIWVLIDDYVNIPENKTNITLKAEDNSTKLYNVSKLADNLFILNIQPNVENISSGVYQVAVNTSDEYGNTNTSGYVKNLTVLTTNITNNDTYNNYTQFNTNDTMIINLSGIYIEINTTQNISSPISVSELNNPPASGGAFSAGASPWEIQIPLLNSSVINNSYIKVYYSLADFPSNIDENSLRLYRYNETSSQWVVFTSPNGGVNTAEDYVWAYTKDTSGKWIVGGSLLASTGGSIINRRSSRDSFDGVAEDVASLELRSFIYNSEVIAGNSIDLGYSTTLTDGGVLASSRTYDNITQQTILIGGPVSNPITNRYRNYLPIPITNDEPGEGVGVIQTFNVGDYTVIVLAGSDRVGTRTAVEYFAQLDELPEDSIKVTFVAGQYKVVRVS</sequence>
<gene>
    <name evidence="3" type="ordered locus">Mvol_0772</name>
</gene>
<dbReference type="eggNOG" id="arCOG01144">
    <property type="taxonomic scope" value="Archaea"/>
</dbReference>